<evidence type="ECO:0000313" key="8">
    <source>
        <dbReference type="Proteomes" id="UP000463939"/>
    </source>
</evidence>
<protein>
    <recommendedName>
        <fullName evidence="9">TolC family protein</fullName>
    </recommendedName>
</protein>
<dbReference type="GO" id="GO:0015288">
    <property type="term" value="F:porin activity"/>
    <property type="evidence" value="ECO:0007669"/>
    <property type="project" value="TreeGrafter"/>
</dbReference>
<dbReference type="PANTHER" id="PTHR30026">
    <property type="entry name" value="OUTER MEMBRANE PROTEIN TOLC"/>
    <property type="match status" value="1"/>
</dbReference>
<evidence type="ECO:0000256" key="4">
    <source>
        <dbReference type="ARBA" id="ARBA00023136"/>
    </source>
</evidence>
<feature type="chain" id="PRO_5032757508" description="TolC family protein" evidence="6">
    <location>
        <begin position="19"/>
        <end position="426"/>
    </location>
</feature>
<reference evidence="8" key="1">
    <citation type="submission" date="2019-11" db="EMBL/GenBank/DDBJ databases">
        <title>Isolation and characterization of a novel species in the genus Sulfuriferula.</title>
        <authorList>
            <person name="Mochizuki J."/>
            <person name="Kojima H."/>
            <person name="Fukui M."/>
        </authorList>
    </citation>
    <scope>NUCLEOTIDE SEQUENCE [LARGE SCALE GENOMIC DNA]</scope>
    <source>
        <strain evidence="8">SGTM</strain>
    </source>
</reference>
<dbReference type="GO" id="GO:0015562">
    <property type="term" value="F:efflux transmembrane transporter activity"/>
    <property type="evidence" value="ECO:0007669"/>
    <property type="project" value="InterPro"/>
</dbReference>
<dbReference type="GO" id="GO:1990281">
    <property type="term" value="C:efflux pump complex"/>
    <property type="evidence" value="ECO:0007669"/>
    <property type="project" value="TreeGrafter"/>
</dbReference>
<feature type="signal peptide" evidence="6">
    <location>
        <begin position="1"/>
        <end position="18"/>
    </location>
</feature>
<evidence type="ECO:0000256" key="2">
    <source>
        <dbReference type="ARBA" id="ARBA00022452"/>
    </source>
</evidence>
<evidence type="ECO:0000256" key="6">
    <source>
        <dbReference type="SAM" id="SignalP"/>
    </source>
</evidence>
<keyword evidence="8" id="KW-1185">Reference proteome</keyword>
<dbReference type="PANTHER" id="PTHR30026:SF20">
    <property type="entry name" value="OUTER MEMBRANE PROTEIN TOLC"/>
    <property type="match status" value="1"/>
</dbReference>
<keyword evidence="5" id="KW-0998">Cell outer membrane</keyword>
<dbReference type="RefSeq" id="WP_162084885.1">
    <property type="nucleotide sequence ID" value="NZ_AP021881.1"/>
</dbReference>
<comment type="subcellular location">
    <subcellularLocation>
        <location evidence="1">Cell outer membrane</location>
    </subcellularLocation>
</comment>
<accession>A0A809RHG5</accession>
<organism evidence="7 8">
    <name type="scientific">Sulfuriferula nivalis</name>
    <dbReference type="NCBI Taxonomy" id="2675298"/>
    <lineage>
        <taxon>Bacteria</taxon>
        <taxon>Pseudomonadati</taxon>
        <taxon>Pseudomonadota</taxon>
        <taxon>Betaproteobacteria</taxon>
        <taxon>Nitrosomonadales</taxon>
        <taxon>Sulfuricellaceae</taxon>
        <taxon>Sulfuriferula</taxon>
    </lineage>
</organism>
<dbReference type="GO" id="GO:0009279">
    <property type="term" value="C:cell outer membrane"/>
    <property type="evidence" value="ECO:0007669"/>
    <property type="project" value="UniProtKB-SubCell"/>
</dbReference>
<name>A0A809RHG5_9PROT</name>
<evidence type="ECO:0000313" key="7">
    <source>
        <dbReference type="EMBL" id="BBP01066.1"/>
    </source>
</evidence>
<evidence type="ECO:0008006" key="9">
    <source>
        <dbReference type="Google" id="ProtNLM"/>
    </source>
</evidence>
<dbReference type="Gene3D" id="1.20.1600.10">
    <property type="entry name" value="Outer membrane efflux proteins (OEP)"/>
    <property type="match status" value="1"/>
</dbReference>
<dbReference type="AlphaFoldDB" id="A0A809RHG5"/>
<dbReference type="KEGG" id="sniv:SFSGTM_17740"/>
<keyword evidence="4" id="KW-0472">Membrane</keyword>
<dbReference type="SUPFAM" id="SSF56954">
    <property type="entry name" value="Outer membrane efflux proteins (OEP)"/>
    <property type="match status" value="1"/>
</dbReference>
<keyword evidence="6" id="KW-0732">Signal</keyword>
<proteinExistence type="predicted"/>
<dbReference type="Proteomes" id="UP000463939">
    <property type="component" value="Chromosome"/>
</dbReference>
<evidence type="ECO:0000256" key="3">
    <source>
        <dbReference type="ARBA" id="ARBA00022692"/>
    </source>
</evidence>
<evidence type="ECO:0000256" key="5">
    <source>
        <dbReference type="ARBA" id="ARBA00023237"/>
    </source>
</evidence>
<evidence type="ECO:0000256" key="1">
    <source>
        <dbReference type="ARBA" id="ARBA00004442"/>
    </source>
</evidence>
<dbReference type="InterPro" id="IPR051906">
    <property type="entry name" value="TolC-like"/>
</dbReference>
<dbReference type="EMBL" id="AP021881">
    <property type="protein sequence ID" value="BBP01066.1"/>
    <property type="molecule type" value="Genomic_DNA"/>
</dbReference>
<keyword evidence="3" id="KW-0812">Transmembrane</keyword>
<sequence>MRYWLLLLLLGFVYSCQAAVLTLDQALATADAHHPDVAVIESDVASAKADVMAAEAGRDLSVTVDGALRQGRPSAGNNNEWLADNVGHIVARKNIYDFSRTQSAVDAAQSELDARELELLNSRDRQRLAIMSRYFDVLNADHQYAADNELTAVAYVSFDNARDRMKLGQLSRFDVATLEARYQDLREKRNASLARQRSTRSALANAMNQPRMLASDLAEPELGENDVAVPDYEDLLPILFKNNTSWLAQQAELTASQRRLASFRHENSPRLDAEVEAGDYSRVATTRNTVSAGLVLTWPIYQGRRVDARIAKEQAQFQKLQAISAGLEMRLSQTLLDTLLDIDQLRNSARPAAKTQIDYRDVALDRSRAEYELELKTNLGDSMAETMQAQQRSQAVEYQLALAMAKLSALVGKPVNELTKLVANNK</sequence>
<gene>
    <name evidence="7" type="ORF">SFSGTM_17740</name>
</gene>
<keyword evidence="2" id="KW-1134">Transmembrane beta strand</keyword>
<dbReference type="PROSITE" id="PS51257">
    <property type="entry name" value="PROKAR_LIPOPROTEIN"/>
    <property type="match status" value="1"/>
</dbReference>